<protein>
    <submittedName>
        <fullName evidence="2">Uncharacterized protein</fullName>
    </submittedName>
</protein>
<proteinExistence type="predicted"/>
<gene>
    <name evidence="2" type="ORF">AVEN_214056_1</name>
    <name evidence="1" type="ORF">AVEN_215184_1</name>
</gene>
<sequence>METCLTTQQLCDLENMQPQHPPCLLLGLGPVQSCLGIARVTSKQKVSRTVERRIVRIFRTFSKHPYAFIGKMFRLVWYPLASSLLFWSWQRKFEGDDKTVHSHAFSEVLRRKWGKTG</sequence>
<keyword evidence="3" id="KW-1185">Reference proteome</keyword>
<evidence type="ECO:0000313" key="1">
    <source>
        <dbReference type="EMBL" id="GBM06414.1"/>
    </source>
</evidence>
<dbReference type="AlphaFoldDB" id="A0A4Y2CQ75"/>
<reference evidence="2 3" key="1">
    <citation type="journal article" date="2019" name="Sci. Rep.">
        <title>Orb-weaving spider Araneus ventricosus genome elucidates the spidroin gene catalogue.</title>
        <authorList>
            <person name="Kono N."/>
            <person name="Nakamura H."/>
            <person name="Ohtoshi R."/>
            <person name="Moran D.A.P."/>
            <person name="Shinohara A."/>
            <person name="Yoshida Y."/>
            <person name="Fujiwara M."/>
            <person name="Mori M."/>
            <person name="Tomita M."/>
            <person name="Arakawa K."/>
        </authorList>
    </citation>
    <scope>NUCLEOTIDE SEQUENCE [LARGE SCALE GENOMIC DNA]</scope>
</reference>
<dbReference type="EMBL" id="BGPR01087269">
    <property type="protein sequence ID" value="GBM06513.1"/>
    <property type="molecule type" value="Genomic_DNA"/>
</dbReference>
<organism evidence="2 3">
    <name type="scientific">Araneus ventricosus</name>
    <name type="common">Orbweaver spider</name>
    <name type="synonym">Epeira ventricosa</name>
    <dbReference type="NCBI Taxonomy" id="182803"/>
    <lineage>
        <taxon>Eukaryota</taxon>
        <taxon>Metazoa</taxon>
        <taxon>Ecdysozoa</taxon>
        <taxon>Arthropoda</taxon>
        <taxon>Chelicerata</taxon>
        <taxon>Arachnida</taxon>
        <taxon>Araneae</taxon>
        <taxon>Araneomorphae</taxon>
        <taxon>Entelegynae</taxon>
        <taxon>Araneoidea</taxon>
        <taxon>Araneidae</taxon>
        <taxon>Araneus</taxon>
    </lineage>
</organism>
<evidence type="ECO:0000313" key="3">
    <source>
        <dbReference type="Proteomes" id="UP000499080"/>
    </source>
</evidence>
<dbReference type="EMBL" id="BGPR01087243">
    <property type="protein sequence ID" value="GBM06414.1"/>
    <property type="molecule type" value="Genomic_DNA"/>
</dbReference>
<accession>A0A4Y2CQ75</accession>
<dbReference type="Proteomes" id="UP000499080">
    <property type="component" value="Unassembled WGS sequence"/>
</dbReference>
<comment type="caution">
    <text evidence="2">The sequence shown here is derived from an EMBL/GenBank/DDBJ whole genome shotgun (WGS) entry which is preliminary data.</text>
</comment>
<evidence type="ECO:0000313" key="2">
    <source>
        <dbReference type="EMBL" id="GBM06513.1"/>
    </source>
</evidence>
<name>A0A4Y2CQ75_ARAVE</name>